<evidence type="ECO:0000313" key="6">
    <source>
        <dbReference type="Proteomes" id="UP000674938"/>
    </source>
</evidence>
<gene>
    <name evidence="5" type="ORF">I6N95_07655</name>
</gene>
<evidence type="ECO:0000313" key="5">
    <source>
        <dbReference type="EMBL" id="MBP1040877.1"/>
    </source>
</evidence>
<dbReference type="AlphaFoldDB" id="A0A940PAB7"/>
<dbReference type="SUPFAM" id="SSF46689">
    <property type="entry name" value="Homeodomain-like"/>
    <property type="match status" value="1"/>
</dbReference>
<evidence type="ECO:0000256" key="1">
    <source>
        <dbReference type="ARBA" id="ARBA00023015"/>
    </source>
</evidence>
<dbReference type="RefSeq" id="WP_209526695.1">
    <property type="nucleotide sequence ID" value="NZ_JAEEGA010000004.1"/>
</dbReference>
<dbReference type="InterPro" id="IPR018060">
    <property type="entry name" value="HTH_AraC"/>
</dbReference>
<dbReference type="Gene3D" id="1.10.10.60">
    <property type="entry name" value="Homeodomain-like"/>
    <property type="match status" value="1"/>
</dbReference>
<dbReference type="GO" id="GO:0043565">
    <property type="term" value="F:sequence-specific DNA binding"/>
    <property type="evidence" value="ECO:0007669"/>
    <property type="project" value="InterPro"/>
</dbReference>
<evidence type="ECO:0000259" key="4">
    <source>
        <dbReference type="PROSITE" id="PS01124"/>
    </source>
</evidence>
<dbReference type="EMBL" id="JAEEGA010000004">
    <property type="protein sequence ID" value="MBP1040877.1"/>
    <property type="molecule type" value="Genomic_DNA"/>
</dbReference>
<keyword evidence="1" id="KW-0805">Transcription regulation</keyword>
<dbReference type="GO" id="GO:0003700">
    <property type="term" value="F:DNA-binding transcription factor activity"/>
    <property type="evidence" value="ECO:0007669"/>
    <property type="project" value="InterPro"/>
</dbReference>
<dbReference type="InterPro" id="IPR020449">
    <property type="entry name" value="Tscrpt_reg_AraC-type_HTH"/>
</dbReference>
<dbReference type="Proteomes" id="UP000674938">
    <property type="component" value="Unassembled WGS sequence"/>
</dbReference>
<protein>
    <submittedName>
        <fullName evidence="5">AraC family transcriptional regulator</fullName>
    </submittedName>
</protein>
<proteinExistence type="predicted"/>
<evidence type="ECO:0000256" key="2">
    <source>
        <dbReference type="ARBA" id="ARBA00023125"/>
    </source>
</evidence>
<keyword evidence="6" id="KW-1185">Reference proteome</keyword>
<dbReference type="PROSITE" id="PS01124">
    <property type="entry name" value="HTH_ARAC_FAMILY_2"/>
    <property type="match status" value="1"/>
</dbReference>
<accession>A0A940PAB7</accession>
<dbReference type="Pfam" id="PF12833">
    <property type="entry name" value="HTH_18"/>
    <property type="match status" value="1"/>
</dbReference>
<reference evidence="5" key="1">
    <citation type="submission" date="2020-12" db="EMBL/GenBank/DDBJ databases">
        <title>Vagococcus allomyrinae sp. nov. and Enterococcus lavae sp. nov., isolated from the larvae of Allomyrina dichotoma.</title>
        <authorList>
            <person name="Lee S.D."/>
        </authorList>
    </citation>
    <scope>NUCLEOTIDE SEQUENCE</scope>
    <source>
        <strain evidence="5">BWB3-3</strain>
    </source>
</reference>
<dbReference type="InterPro" id="IPR009057">
    <property type="entry name" value="Homeodomain-like_sf"/>
</dbReference>
<keyword evidence="2" id="KW-0238">DNA-binding</keyword>
<keyword evidence="3" id="KW-0804">Transcription</keyword>
<sequence length="42" mass="4805">MLPENSDHTVTTIAKAVGYQNPLSFSRAYKRIYGHSPRNKKK</sequence>
<evidence type="ECO:0000256" key="3">
    <source>
        <dbReference type="ARBA" id="ARBA00023163"/>
    </source>
</evidence>
<feature type="domain" description="HTH araC/xylS-type" evidence="4">
    <location>
        <begin position="1"/>
        <end position="42"/>
    </location>
</feature>
<name>A0A940PAB7_9ENTE</name>
<dbReference type="PRINTS" id="PR00032">
    <property type="entry name" value="HTHARAC"/>
</dbReference>
<organism evidence="5 6">
    <name type="scientific">Vagococcus allomyrinae</name>
    <dbReference type="NCBI Taxonomy" id="2794353"/>
    <lineage>
        <taxon>Bacteria</taxon>
        <taxon>Bacillati</taxon>
        <taxon>Bacillota</taxon>
        <taxon>Bacilli</taxon>
        <taxon>Lactobacillales</taxon>
        <taxon>Enterococcaceae</taxon>
        <taxon>Vagococcus</taxon>
    </lineage>
</organism>
<comment type="caution">
    <text evidence="5">The sequence shown here is derived from an EMBL/GenBank/DDBJ whole genome shotgun (WGS) entry which is preliminary data.</text>
</comment>